<evidence type="ECO:0000256" key="6">
    <source>
        <dbReference type="ARBA" id="ARBA00023063"/>
    </source>
</evidence>
<feature type="transmembrane region" description="Helical" evidence="8">
    <location>
        <begin position="104"/>
        <end position="123"/>
    </location>
</feature>
<dbReference type="PANTHER" id="PTHR23515">
    <property type="entry name" value="HIGH-AFFINITY NITRATE TRANSPORTER 2.3"/>
    <property type="match status" value="1"/>
</dbReference>
<dbReference type="GO" id="GO:0016020">
    <property type="term" value="C:membrane"/>
    <property type="evidence" value="ECO:0007669"/>
    <property type="project" value="UniProtKB-SubCell"/>
</dbReference>
<dbReference type="InterPro" id="IPR008000">
    <property type="entry name" value="Rham/fucose_mutarotase"/>
</dbReference>
<feature type="transmembrane region" description="Helical" evidence="8">
    <location>
        <begin position="451"/>
        <end position="475"/>
    </location>
</feature>
<dbReference type="GO" id="GO:0015113">
    <property type="term" value="F:nitrite transmembrane transporter activity"/>
    <property type="evidence" value="ECO:0007669"/>
    <property type="project" value="InterPro"/>
</dbReference>
<evidence type="ECO:0000256" key="8">
    <source>
        <dbReference type="SAM" id="Phobius"/>
    </source>
</evidence>
<dbReference type="InterPro" id="IPR036259">
    <property type="entry name" value="MFS_trans_sf"/>
</dbReference>
<feature type="transmembrane region" description="Helical" evidence="8">
    <location>
        <begin position="421"/>
        <end position="444"/>
    </location>
</feature>
<comment type="similarity">
    <text evidence="2">Belongs to the major facilitator superfamily. Nitrate/nitrite porter (TC 2.A.1.8) family.</text>
</comment>
<dbReference type="InterPro" id="IPR004737">
    <property type="entry name" value="NO3_transporter_NarK/NarU-like"/>
</dbReference>
<keyword evidence="6" id="KW-0534">Nitrate assimilation</keyword>
<reference evidence="10" key="1">
    <citation type="submission" date="2022-11" db="EMBL/GenBank/DDBJ databases">
        <authorList>
            <person name="Petersen C."/>
        </authorList>
    </citation>
    <scope>NUCLEOTIDE SEQUENCE</scope>
    <source>
        <strain evidence="10">IBT 26290</strain>
    </source>
</reference>
<feature type="transmembrane region" description="Helical" evidence="8">
    <location>
        <begin position="396"/>
        <end position="415"/>
    </location>
</feature>
<dbReference type="EMBL" id="JAPQKN010000003">
    <property type="protein sequence ID" value="KAJ5166983.1"/>
    <property type="molecule type" value="Genomic_DNA"/>
</dbReference>
<dbReference type="RefSeq" id="XP_056543444.1">
    <property type="nucleotide sequence ID" value="XM_056687889.1"/>
</dbReference>
<evidence type="ECO:0000256" key="5">
    <source>
        <dbReference type="ARBA" id="ARBA00022989"/>
    </source>
</evidence>
<evidence type="ECO:0000256" key="1">
    <source>
        <dbReference type="ARBA" id="ARBA00004141"/>
    </source>
</evidence>
<dbReference type="Proteomes" id="UP001149163">
    <property type="component" value="Unassembled WGS sequence"/>
</dbReference>
<evidence type="ECO:0000313" key="11">
    <source>
        <dbReference type="Proteomes" id="UP001149163"/>
    </source>
</evidence>
<dbReference type="GO" id="GO:0042128">
    <property type="term" value="P:nitrate assimilation"/>
    <property type="evidence" value="ECO:0007669"/>
    <property type="project" value="UniProtKB-KW"/>
</dbReference>
<dbReference type="Pfam" id="PF07690">
    <property type="entry name" value="MFS_1"/>
    <property type="match status" value="1"/>
</dbReference>
<evidence type="ECO:0000256" key="7">
    <source>
        <dbReference type="ARBA" id="ARBA00023136"/>
    </source>
</evidence>
<gene>
    <name evidence="10" type="ORF">N7482_005764</name>
</gene>
<organism evidence="10 11">
    <name type="scientific">Penicillium canariense</name>
    <dbReference type="NCBI Taxonomy" id="189055"/>
    <lineage>
        <taxon>Eukaryota</taxon>
        <taxon>Fungi</taxon>
        <taxon>Dikarya</taxon>
        <taxon>Ascomycota</taxon>
        <taxon>Pezizomycotina</taxon>
        <taxon>Eurotiomycetes</taxon>
        <taxon>Eurotiomycetidae</taxon>
        <taxon>Eurotiales</taxon>
        <taxon>Aspergillaceae</taxon>
        <taxon>Penicillium</taxon>
    </lineage>
</organism>
<feature type="transmembrane region" description="Helical" evidence="8">
    <location>
        <begin position="487"/>
        <end position="506"/>
    </location>
</feature>
<comment type="subcellular location">
    <subcellularLocation>
        <location evidence="1">Membrane</location>
        <topology evidence="1">Multi-pass membrane protein</topology>
    </subcellularLocation>
</comment>
<keyword evidence="7 8" id="KW-0472">Membrane</keyword>
<evidence type="ECO:0000259" key="9">
    <source>
        <dbReference type="PROSITE" id="PS50850"/>
    </source>
</evidence>
<keyword evidence="11" id="KW-1185">Reference proteome</keyword>
<dbReference type="GeneID" id="81427065"/>
<dbReference type="InterPro" id="IPR011008">
    <property type="entry name" value="Dimeric_a/b-barrel"/>
</dbReference>
<feature type="transmembrane region" description="Helical" evidence="8">
    <location>
        <begin position="37"/>
        <end position="55"/>
    </location>
</feature>
<evidence type="ECO:0000313" key="10">
    <source>
        <dbReference type="EMBL" id="KAJ5166983.1"/>
    </source>
</evidence>
<dbReference type="PROSITE" id="PS50850">
    <property type="entry name" value="MFS"/>
    <property type="match status" value="1"/>
</dbReference>
<reference evidence="10" key="2">
    <citation type="journal article" date="2023" name="IMA Fungus">
        <title>Comparative genomic study of the Penicillium genus elucidates a diverse pangenome and 15 lateral gene transfer events.</title>
        <authorList>
            <person name="Petersen C."/>
            <person name="Sorensen T."/>
            <person name="Nielsen M.R."/>
            <person name="Sondergaard T.E."/>
            <person name="Sorensen J.L."/>
            <person name="Fitzpatrick D.A."/>
            <person name="Frisvad J.C."/>
            <person name="Nielsen K.L."/>
        </authorList>
    </citation>
    <scope>NUCLEOTIDE SEQUENCE</scope>
    <source>
        <strain evidence="10">IBT 26290</strain>
    </source>
</reference>
<dbReference type="SUPFAM" id="SSF54909">
    <property type="entry name" value="Dimeric alpha+beta barrel"/>
    <property type="match status" value="1"/>
</dbReference>
<dbReference type="InterPro" id="IPR020846">
    <property type="entry name" value="MFS_dom"/>
</dbReference>
<dbReference type="NCBIfam" id="TIGR00886">
    <property type="entry name" value="2A0108"/>
    <property type="match status" value="1"/>
</dbReference>
<feature type="transmembrane region" description="Helical" evidence="8">
    <location>
        <begin position="203"/>
        <end position="221"/>
    </location>
</feature>
<dbReference type="Pfam" id="PF05336">
    <property type="entry name" value="rhaM"/>
    <property type="match status" value="1"/>
</dbReference>
<dbReference type="FunFam" id="1.20.1250.20:FF:000382">
    <property type="entry name" value="Nitrate transporter CrnA"/>
    <property type="match status" value="1"/>
</dbReference>
<keyword evidence="3" id="KW-0813">Transport</keyword>
<dbReference type="GO" id="GO:0016857">
    <property type="term" value="F:racemase and epimerase activity, acting on carbohydrates and derivatives"/>
    <property type="evidence" value="ECO:0007669"/>
    <property type="project" value="InterPro"/>
</dbReference>
<feature type="transmembrane region" description="Helical" evidence="8">
    <location>
        <begin position="129"/>
        <end position="153"/>
    </location>
</feature>
<feature type="transmembrane region" description="Helical" evidence="8">
    <location>
        <begin position="165"/>
        <end position="183"/>
    </location>
</feature>
<name>A0A9W9I531_9EURO</name>
<dbReference type="OrthoDB" id="434240at2759"/>
<dbReference type="GO" id="GO:0015112">
    <property type="term" value="F:nitrate transmembrane transporter activity"/>
    <property type="evidence" value="ECO:0007669"/>
    <property type="project" value="InterPro"/>
</dbReference>
<feature type="transmembrane region" description="Helical" evidence="8">
    <location>
        <begin position="75"/>
        <end position="92"/>
    </location>
</feature>
<proteinExistence type="inferred from homology"/>
<dbReference type="SUPFAM" id="SSF103473">
    <property type="entry name" value="MFS general substrate transporter"/>
    <property type="match status" value="1"/>
</dbReference>
<dbReference type="Gene3D" id="1.20.1250.20">
    <property type="entry name" value="MFS general substrate transporter like domains"/>
    <property type="match status" value="2"/>
</dbReference>
<protein>
    <submittedName>
        <fullName evidence="10">Nitrate transporter</fullName>
    </submittedName>
</protein>
<dbReference type="AlphaFoldDB" id="A0A9W9I531"/>
<keyword evidence="5 8" id="KW-1133">Transmembrane helix</keyword>
<dbReference type="InterPro" id="IPR011701">
    <property type="entry name" value="MFS"/>
</dbReference>
<dbReference type="Gene3D" id="3.30.70.100">
    <property type="match status" value="1"/>
</dbReference>
<dbReference type="CDD" id="cd17341">
    <property type="entry name" value="MFS_NRT2_like"/>
    <property type="match status" value="1"/>
</dbReference>
<sequence length="709" mass="77179">MAANSFRLLFISPDINPTNRKAKSIPILNPWDQYGRVFFFSWLGFMVAFLSWYAFPPLLTVTIKNDLHMTQADVANSNIVALLATFLVRFIAGPLCDRFGPRLVFVGLLLAGAIPTAMAGLVTSPKGLIALRFFVGILGGTFVPCQVWCTGFFDKKIVGTANSLAAGWGNAGGGITYFLMPAIYDSLVTSQGLTPHKAWRVAYVVPFIIITAIALGMLFLCEDTPTGKWSERHLWAGKSPSSDLTSHGHIVDTTSGKTSTGPSATPSIHTMNAIDVEKKGAHSPRILDNDASSMDQIGSLQQETVVAPTRKEALRVALSLSTMALAIPYACSFGSELAINSILGAYYAENFPHMGQTKTGQWAAMFGLLNVVCRPAGGLLGDVLYRFTNTVWSKKLLLTFLGLTMGAFQLAIGFSNPTSEATMFGLMTGLAFFLEACNGANFAVVPHVHPYANGIVSGIVGGFGNLGGIIFAIVFRYNGAHYGRSMWIIGVISLAANVALLGAVSLRHPDRQHRLRVSTPRGRANAPARNEGQVTGAWSCFAPSSHFAKDLKALSRLLFRTSLALDSFFFGFVVSSPSPDITPRNPARTELHKMAPVRRIAQIVHLRPSAVEAYKECHANVWPEVLQQIKDCNIKDYSIFFDNDRTLFATFKYVGTDFEGDMDKMRANPKVREWWAMTDGMQESPIPGAVGSADGPGWWKVLDEVFYTE</sequence>
<evidence type="ECO:0000256" key="2">
    <source>
        <dbReference type="ARBA" id="ARBA00008432"/>
    </source>
</evidence>
<accession>A0A9W9I531</accession>
<evidence type="ECO:0000256" key="4">
    <source>
        <dbReference type="ARBA" id="ARBA00022692"/>
    </source>
</evidence>
<comment type="caution">
    <text evidence="10">The sequence shown here is derived from an EMBL/GenBank/DDBJ whole genome shotgun (WGS) entry which is preliminary data.</text>
</comment>
<dbReference type="InterPro" id="IPR044772">
    <property type="entry name" value="NO3_transporter"/>
</dbReference>
<feature type="domain" description="Major facilitator superfamily (MFS) profile" evidence="9">
    <location>
        <begin position="37"/>
        <end position="508"/>
    </location>
</feature>
<keyword evidence="4 8" id="KW-0812">Transmembrane</keyword>
<evidence type="ECO:0000256" key="3">
    <source>
        <dbReference type="ARBA" id="ARBA00022448"/>
    </source>
</evidence>